<sequence>MQSKILINKLKDNAELAQAAYGYYDLMTTDANQLFIILKDEYGKNKTDSSGNFVTKEITLVDIMNITFNGYEVCHIDSRTNKLNVINKLKGDFAPLQAKNFFEKYDLLDFYPKFDNKNNKQQKGFHACLFQDKETKELIRKLN</sequence>
<dbReference type="OrthoDB" id="5326003at2"/>
<dbReference type="Proteomes" id="UP000005085">
    <property type="component" value="Unassembled WGS sequence"/>
</dbReference>
<reference evidence="1 2" key="1">
    <citation type="journal article" date="2014" name="Genome Announc.">
        <title>Draft genome sequences of six enterohepatic helicobacter species isolated from humans and one from rhesus macaques.</title>
        <authorList>
            <person name="Shen Z."/>
            <person name="Sheh A."/>
            <person name="Young S.K."/>
            <person name="Abouelliel A."/>
            <person name="Ward D.V."/>
            <person name="Earl A.M."/>
            <person name="Fox J.G."/>
        </authorList>
    </citation>
    <scope>NUCLEOTIDE SEQUENCE [LARGE SCALE GENOMIC DNA]</scope>
    <source>
        <strain evidence="1 2">ATCC 43879</strain>
    </source>
</reference>
<organism evidence="1 2">
    <name type="scientific">Helicobacter bilis ATCC 43879</name>
    <dbReference type="NCBI Taxonomy" id="613026"/>
    <lineage>
        <taxon>Bacteria</taxon>
        <taxon>Pseudomonadati</taxon>
        <taxon>Campylobacterota</taxon>
        <taxon>Epsilonproteobacteria</taxon>
        <taxon>Campylobacterales</taxon>
        <taxon>Helicobacteraceae</taxon>
        <taxon>Helicobacter</taxon>
    </lineage>
</organism>
<dbReference type="EMBL" id="ACDN02000038">
    <property type="protein sequence ID" value="EQM94699.1"/>
    <property type="molecule type" value="Genomic_DNA"/>
</dbReference>
<gene>
    <name evidence="1" type="ORF">HRAG_02491</name>
</gene>
<dbReference type="HOGENOM" id="CLU_072755_1_0_7"/>
<comment type="caution">
    <text evidence="1">The sequence shown here is derived from an EMBL/GenBank/DDBJ whole genome shotgun (WGS) entry which is preliminary data.</text>
</comment>
<accession>T5LP26</accession>
<proteinExistence type="predicted"/>
<name>T5LP26_9HELI</name>
<dbReference type="RefSeq" id="WP_020995733.1">
    <property type="nucleotide sequence ID" value="NZ_KI392039.1"/>
</dbReference>
<evidence type="ECO:0000313" key="1">
    <source>
        <dbReference type="EMBL" id="EQM94699.1"/>
    </source>
</evidence>
<protein>
    <submittedName>
        <fullName evidence="1">Uncharacterized protein</fullName>
    </submittedName>
</protein>
<keyword evidence="2" id="KW-1185">Reference proteome</keyword>
<evidence type="ECO:0000313" key="2">
    <source>
        <dbReference type="Proteomes" id="UP000005085"/>
    </source>
</evidence>
<dbReference type="AlphaFoldDB" id="T5LP26"/>